<evidence type="ECO:0000256" key="2">
    <source>
        <dbReference type="SAM" id="MobiDB-lite"/>
    </source>
</evidence>
<feature type="region of interest" description="Disordered" evidence="2">
    <location>
        <begin position="568"/>
        <end position="593"/>
    </location>
</feature>
<keyword evidence="1" id="KW-0479">Metal-binding</keyword>
<sequence>MDPLSGYNYLFENNDPLGLGNPTDLYLFDPPVNQQHMTNMNEIRANFPPDDVQQPQPLQHPRPRRRKGDLGHDGMLYVLSSVGKILYCSDSCAELTGYYANELVGLLLTDYVHMDDLESLVNNLNISFHTQSQITLHYRFRKKDETYILLETIGLSRPSERPGQPPSFFGIVRPYSAAASIDLLESFLDLKMENELLRKRLREVTTERDETMMALQQQQQQQHQHPMETIPGTNSSTSSQTSRRASSILYQMDDNSGSPWPDRRQSISTIDDSLMALGYPSEENNNKVQIETSDSARASFAPIEEGVSRKDKWRRRKKTRESTDYICADCGTTASPEWRKGPQGPKTDIIEPDLRFLMWSKDLKSGMLDMIRQPVTPELLAYVTHQASLVIPCERLPEDQYRLNDLPSLPTFVNLLVKRSSIRAGTLLGLLVFLDRLQRQLSPIAKGMPCTCHRIFLATLIVTSKSLHDSSPKNKHWAKYAIFFDLSEVALMEIQLLSLMNYRLSIAIEDLYHVYAEYESFCHKHYSLQASLSVQAEAYSPEQDDENVNHSNEVILCRPSLIRVHSEATSSSSLTSNPDSVSTPTSLHSPVSGKPEMFYPEPPLFYPTSEKAICTTCAHSF</sequence>
<organism evidence="5 6">
    <name type="scientific">Apophysomyces ossiformis</name>
    <dbReference type="NCBI Taxonomy" id="679940"/>
    <lineage>
        <taxon>Eukaryota</taxon>
        <taxon>Fungi</taxon>
        <taxon>Fungi incertae sedis</taxon>
        <taxon>Mucoromycota</taxon>
        <taxon>Mucoromycotina</taxon>
        <taxon>Mucoromycetes</taxon>
        <taxon>Mucorales</taxon>
        <taxon>Mucorineae</taxon>
        <taxon>Mucoraceae</taxon>
        <taxon>Apophysomyces</taxon>
    </lineage>
</organism>
<dbReference type="GO" id="GO:0005634">
    <property type="term" value="C:nucleus"/>
    <property type="evidence" value="ECO:0007669"/>
    <property type="project" value="TreeGrafter"/>
</dbReference>
<evidence type="ECO:0000256" key="1">
    <source>
        <dbReference type="PROSITE-ProRule" id="PRU00094"/>
    </source>
</evidence>
<dbReference type="Gene3D" id="3.30.450.20">
    <property type="entry name" value="PAS domain"/>
    <property type="match status" value="1"/>
</dbReference>
<feature type="compositionally biased region" description="Low complexity" evidence="2">
    <location>
        <begin position="48"/>
        <end position="59"/>
    </location>
</feature>
<feature type="domain" description="GATA-type" evidence="4">
    <location>
        <begin position="321"/>
        <end position="344"/>
    </location>
</feature>
<dbReference type="Pfam" id="PF08447">
    <property type="entry name" value="PAS_3"/>
    <property type="match status" value="1"/>
</dbReference>
<dbReference type="NCBIfam" id="TIGR00229">
    <property type="entry name" value="sensory_box"/>
    <property type="match status" value="1"/>
</dbReference>
<keyword evidence="6" id="KW-1185">Reference proteome</keyword>
<feature type="region of interest" description="Disordered" evidence="2">
    <location>
        <begin position="217"/>
        <end position="244"/>
    </location>
</feature>
<dbReference type="CDD" id="cd20557">
    <property type="entry name" value="CYCLIN_ScPCL1-like"/>
    <property type="match status" value="1"/>
</dbReference>
<gene>
    <name evidence="5" type="ORF">EC973_003187</name>
</gene>
<dbReference type="InterPro" id="IPR013088">
    <property type="entry name" value="Znf_NHR/GATA"/>
</dbReference>
<dbReference type="Gene3D" id="3.30.50.10">
    <property type="entry name" value="Erythroid Transcription Factor GATA-1, subunit A"/>
    <property type="match status" value="1"/>
</dbReference>
<protein>
    <submittedName>
        <fullName evidence="5">Uncharacterized protein</fullName>
    </submittedName>
</protein>
<dbReference type="PROSITE" id="PS50114">
    <property type="entry name" value="GATA_ZN_FINGER_2"/>
    <property type="match status" value="1"/>
</dbReference>
<proteinExistence type="predicted"/>
<name>A0A8H7EQP2_9FUNG</name>
<dbReference type="PANTHER" id="PTHR15615">
    <property type="match status" value="1"/>
</dbReference>
<dbReference type="GO" id="GO:0008270">
    <property type="term" value="F:zinc ion binding"/>
    <property type="evidence" value="ECO:0007669"/>
    <property type="project" value="UniProtKB-KW"/>
</dbReference>
<evidence type="ECO:0000259" key="3">
    <source>
        <dbReference type="PROSITE" id="PS50112"/>
    </source>
</evidence>
<keyword evidence="1" id="KW-0862">Zinc</keyword>
<dbReference type="SMART" id="SM00091">
    <property type="entry name" value="PAS"/>
    <property type="match status" value="1"/>
</dbReference>
<dbReference type="SUPFAM" id="SSF47954">
    <property type="entry name" value="Cyclin-like"/>
    <property type="match status" value="1"/>
</dbReference>
<dbReference type="GO" id="GO:0006355">
    <property type="term" value="P:regulation of DNA-templated transcription"/>
    <property type="evidence" value="ECO:0007669"/>
    <property type="project" value="InterPro"/>
</dbReference>
<reference evidence="5" key="1">
    <citation type="submission" date="2020-01" db="EMBL/GenBank/DDBJ databases">
        <title>Genome Sequencing of Three Apophysomyces-Like Fungal Strains Confirms a Novel Fungal Genus in the Mucoromycota with divergent Burkholderia-like Endosymbiotic Bacteria.</title>
        <authorList>
            <person name="Stajich J.E."/>
            <person name="Macias A.M."/>
            <person name="Carter-House D."/>
            <person name="Lovett B."/>
            <person name="Kasson L.R."/>
            <person name="Berry K."/>
            <person name="Grigoriev I."/>
            <person name="Chang Y."/>
            <person name="Spatafora J."/>
            <person name="Kasson M.T."/>
        </authorList>
    </citation>
    <scope>NUCLEOTIDE SEQUENCE</scope>
    <source>
        <strain evidence="5">NRRL A-21654</strain>
    </source>
</reference>
<feature type="compositionally biased region" description="Low complexity" evidence="2">
    <location>
        <begin position="235"/>
        <end position="244"/>
    </location>
</feature>
<dbReference type="PROSITE" id="PS50112">
    <property type="entry name" value="PAS"/>
    <property type="match status" value="1"/>
</dbReference>
<dbReference type="InterPro" id="IPR013922">
    <property type="entry name" value="Cyclin_PHO80-like"/>
</dbReference>
<dbReference type="InterPro" id="IPR035965">
    <property type="entry name" value="PAS-like_dom_sf"/>
</dbReference>
<evidence type="ECO:0000313" key="5">
    <source>
        <dbReference type="EMBL" id="KAF7722377.1"/>
    </source>
</evidence>
<dbReference type="InterPro" id="IPR000679">
    <property type="entry name" value="Znf_GATA"/>
</dbReference>
<comment type="caution">
    <text evidence="5">The sequence shown here is derived from an EMBL/GenBank/DDBJ whole genome shotgun (WGS) entry which is preliminary data.</text>
</comment>
<dbReference type="InterPro" id="IPR013655">
    <property type="entry name" value="PAS_fold_3"/>
</dbReference>
<dbReference type="PANTHER" id="PTHR15615:SF10">
    <property type="entry name" value="PHO85 CYCLIN-2-RELATED"/>
    <property type="match status" value="1"/>
</dbReference>
<dbReference type="InterPro" id="IPR036915">
    <property type="entry name" value="Cyclin-like_sf"/>
</dbReference>
<dbReference type="EMBL" id="JABAYA010000198">
    <property type="protein sequence ID" value="KAF7722377.1"/>
    <property type="molecule type" value="Genomic_DNA"/>
</dbReference>
<feature type="region of interest" description="Disordered" evidence="2">
    <location>
        <begin position="45"/>
        <end position="69"/>
    </location>
</feature>
<evidence type="ECO:0000313" key="6">
    <source>
        <dbReference type="Proteomes" id="UP000605846"/>
    </source>
</evidence>
<dbReference type="GO" id="GO:0000307">
    <property type="term" value="C:cyclin-dependent protein kinase holoenzyme complex"/>
    <property type="evidence" value="ECO:0007669"/>
    <property type="project" value="TreeGrafter"/>
</dbReference>
<dbReference type="Gene3D" id="1.10.472.10">
    <property type="entry name" value="Cyclin-like"/>
    <property type="match status" value="1"/>
</dbReference>
<keyword evidence="1" id="KW-0863">Zinc-finger</keyword>
<dbReference type="GO" id="GO:0016538">
    <property type="term" value="F:cyclin-dependent protein serine/threonine kinase regulator activity"/>
    <property type="evidence" value="ECO:0007669"/>
    <property type="project" value="TreeGrafter"/>
</dbReference>
<dbReference type="Proteomes" id="UP000605846">
    <property type="component" value="Unassembled WGS sequence"/>
</dbReference>
<dbReference type="Pfam" id="PF08613">
    <property type="entry name" value="Cyclin"/>
    <property type="match status" value="1"/>
</dbReference>
<dbReference type="CDD" id="cd00130">
    <property type="entry name" value="PAS"/>
    <property type="match status" value="1"/>
</dbReference>
<dbReference type="AlphaFoldDB" id="A0A8H7EQP2"/>
<feature type="compositionally biased region" description="Low complexity" evidence="2">
    <location>
        <begin position="568"/>
        <end position="583"/>
    </location>
</feature>
<feature type="domain" description="PAS" evidence="3">
    <location>
        <begin position="76"/>
        <end position="131"/>
    </location>
</feature>
<dbReference type="OrthoDB" id="10250320at2759"/>
<evidence type="ECO:0000259" key="4">
    <source>
        <dbReference type="PROSITE" id="PS50114"/>
    </source>
</evidence>
<dbReference type="InterPro" id="IPR000014">
    <property type="entry name" value="PAS"/>
</dbReference>
<accession>A0A8H7EQP2</accession>
<dbReference type="GO" id="GO:0019901">
    <property type="term" value="F:protein kinase binding"/>
    <property type="evidence" value="ECO:0007669"/>
    <property type="project" value="InterPro"/>
</dbReference>
<dbReference type="GO" id="GO:0043565">
    <property type="term" value="F:sequence-specific DNA binding"/>
    <property type="evidence" value="ECO:0007669"/>
    <property type="project" value="InterPro"/>
</dbReference>
<dbReference type="SUPFAM" id="SSF55785">
    <property type="entry name" value="PYP-like sensor domain (PAS domain)"/>
    <property type="match status" value="1"/>
</dbReference>